<dbReference type="RefSeq" id="WP_106609523.1">
    <property type="nucleotide sequence ID" value="NZ_PYGJ01000012.1"/>
</dbReference>
<proteinExistence type="predicted"/>
<keyword evidence="4" id="KW-1185">Reference proteome</keyword>
<dbReference type="Proteomes" id="UP000240418">
    <property type="component" value="Unassembled WGS sequence"/>
</dbReference>
<dbReference type="InterPro" id="IPR050983">
    <property type="entry name" value="GST_Omega/HSP26"/>
</dbReference>
<gene>
    <name evidence="3" type="ORF">CLV88_112132</name>
</gene>
<keyword evidence="3" id="KW-0808">Transferase</keyword>
<name>A0A2P8F934_9RHOB</name>
<dbReference type="PANTHER" id="PTHR43968:SF6">
    <property type="entry name" value="GLUTATHIONE S-TRANSFERASE OMEGA"/>
    <property type="match status" value="1"/>
</dbReference>
<dbReference type="PANTHER" id="PTHR43968">
    <property type="match status" value="1"/>
</dbReference>
<dbReference type="GO" id="GO:0016740">
    <property type="term" value="F:transferase activity"/>
    <property type="evidence" value="ECO:0007669"/>
    <property type="project" value="UniProtKB-KW"/>
</dbReference>
<dbReference type="PROSITE" id="PS50404">
    <property type="entry name" value="GST_NTER"/>
    <property type="match status" value="1"/>
</dbReference>
<sequence>MQKPTLYHIPVCPFSQRLEILLALKGMSNAVSFHVVDITKPRDPELLEKTRGTTALPVLELSDGRILKESLVILRYLDEVLGVPVARTDPMERAIERMIIAKEAPFTMAGYIMVMNQDKDARAGLCDKILGLYADLGDYLDWQNPGGIFLFDNFGLAEAVFTPMFMRFWFLEYFEDFDLPDDPKYARARAWRAACMAHPAAQQVTKEEIVKLYYDYALGRGNGALPEGRKVSSFTFDTDWRSRPWPPKDKWAPSPSDAALGLVC</sequence>
<comment type="caution">
    <text evidence="3">The sequence shown here is derived from an EMBL/GenBank/DDBJ whole genome shotgun (WGS) entry which is preliminary data.</text>
</comment>
<feature type="domain" description="GST N-terminal" evidence="1">
    <location>
        <begin position="2"/>
        <end position="85"/>
    </location>
</feature>
<dbReference type="InterPro" id="IPR036249">
    <property type="entry name" value="Thioredoxin-like_sf"/>
</dbReference>
<organism evidence="3 4">
    <name type="scientific">Shimia abyssi</name>
    <dbReference type="NCBI Taxonomy" id="1662395"/>
    <lineage>
        <taxon>Bacteria</taxon>
        <taxon>Pseudomonadati</taxon>
        <taxon>Pseudomonadota</taxon>
        <taxon>Alphaproteobacteria</taxon>
        <taxon>Rhodobacterales</taxon>
        <taxon>Roseobacteraceae</taxon>
    </lineage>
</organism>
<feature type="domain" description="GST C-terminal" evidence="2">
    <location>
        <begin position="89"/>
        <end position="234"/>
    </location>
</feature>
<dbReference type="InterPro" id="IPR036282">
    <property type="entry name" value="Glutathione-S-Trfase_C_sf"/>
</dbReference>
<dbReference type="Gene3D" id="3.40.30.10">
    <property type="entry name" value="Glutaredoxin"/>
    <property type="match status" value="1"/>
</dbReference>
<dbReference type="GO" id="GO:0005737">
    <property type="term" value="C:cytoplasm"/>
    <property type="evidence" value="ECO:0007669"/>
    <property type="project" value="TreeGrafter"/>
</dbReference>
<dbReference type="OrthoDB" id="9813092at2"/>
<evidence type="ECO:0000313" key="4">
    <source>
        <dbReference type="Proteomes" id="UP000240418"/>
    </source>
</evidence>
<dbReference type="AlphaFoldDB" id="A0A2P8F934"/>
<dbReference type="SUPFAM" id="SSF52833">
    <property type="entry name" value="Thioredoxin-like"/>
    <property type="match status" value="1"/>
</dbReference>
<reference evidence="3 4" key="1">
    <citation type="submission" date="2018-03" db="EMBL/GenBank/DDBJ databases">
        <title>Genomic Encyclopedia of Archaeal and Bacterial Type Strains, Phase II (KMG-II): from individual species to whole genera.</title>
        <authorList>
            <person name="Goeker M."/>
        </authorList>
    </citation>
    <scope>NUCLEOTIDE SEQUENCE [LARGE SCALE GENOMIC DNA]</scope>
    <source>
        <strain evidence="3 4">DSM 100673</strain>
    </source>
</reference>
<dbReference type="CDD" id="cd00570">
    <property type="entry name" value="GST_N_family"/>
    <property type="match status" value="1"/>
</dbReference>
<dbReference type="EMBL" id="PYGJ01000012">
    <property type="protein sequence ID" value="PSL18208.1"/>
    <property type="molecule type" value="Genomic_DNA"/>
</dbReference>
<dbReference type="PROSITE" id="PS50405">
    <property type="entry name" value="GST_CTER"/>
    <property type="match status" value="1"/>
</dbReference>
<evidence type="ECO:0000313" key="3">
    <source>
        <dbReference type="EMBL" id="PSL18208.1"/>
    </source>
</evidence>
<accession>A0A2P8F934</accession>
<evidence type="ECO:0000259" key="2">
    <source>
        <dbReference type="PROSITE" id="PS50405"/>
    </source>
</evidence>
<dbReference type="InterPro" id="IPR010987">
    <property type="entry name" value="Glutathione-S-Trfase_C-like"/>
</dbReference>
<dbReference type="SUPFAM" id="SSF47616">
    <property type="entry name" value="GST C-terminal domain-like"/>
    <property type="match status" value="1"/>
</dbReference>
<evidence type="ECO:0000259" key="1">
    <source>
        <dbReference type="PROSITE" id="PS50404"/>
    </source>
</evidence>
<protein>
    <submittedName>
        <fullName evidence="3">Glutathione S-transferase</fullName>
    </submittedName>
</protein>
<dbReference type="Gene3D" id="1.20.1050.10">
    <property type="match status" value="1"/>
</dbReference>
<dbReference type="InterPro" id="IPR004045">
    <property type="entry name" value="Glutathione_S-Trfase_N"/>
</dbReference>
<dbReference type="Pfam" id="PF13417">
    <property type="entry name" value="GST_N_3"/>
    <property type="match status" value="1"/>
</dbReference>